<comment type="caution">
    <text evidence="3">The sequence shown here is derived from an EMBL/GenBank/DDBJ whole genome shotgun (WGS) entry which is preliminary data.</text>
</comment>
<keyword evidence="1" id="KW-1133">Transmembrane helix</keyword>
<feature type="transmembrane region" description="Helical" evidence="1">
    <location>
        <begin position="149"/>
        <end position="169"/>
    </location>
</feature>
<feature type="transmembrane region" description="Helical" evidence="1">
    <location>
        <begin position="189"/>
        <end position="210"/>
    </location>
</feature>
<dbReference type="EMBL" id="PNJG02000004">
    <property type="protein sequence ID" value="RKQ33784.1"/>
    <property type="molecule type" value="Genomic_DNA"/>
</dbReference>
<gene>
    <name evidence="3" type="ORF">C1C97_011220</name>
</gene>
<dbReference type="AlphaFoldDB" id="A0A495A356"/>
<proteinExistence type="predicted"/>
<dbReference type="Pfam" id="PF14067">
    <property type="entry name" value="LssY_C"/>
    <property type="match status" value="1"/>
</dbReference>
<reference evidence="3 4" key="1">
    <citation type="submission" date="2018-10" db="EMBL/GenBank/DDBJ databases">
        <title>Kocuria tytouropygialis sp. nov., isolated from the uropygial gland of an American barn owl (Tyto furcata).</title>
        <authorList>
            <person name="Braun M.S."/>
            <person name="Wang E."/>
            <person name="Zimmermann S."/>
            <person name="Wagner H."/>
            <person name="Wink M."/>
        </authorList>
    </citation>
    <scope>NUCLEOTIDE SEQUENCE [LARGE SCALE GENOMIC DNA]</scope>
    <source>
        <strain evidence="3 4">442</strain>
    </source>
</reference>
<organism evidence="3 4">
    <name type="scientific">Kocuria tytonis</name>
    <dbReference type="NCBI Taxonomy" id="2054280"/>
    <lineage>
        <taxon>Bacteria</taxon>
        <taxon>Bacillati</taxon>
        <taxon>Actinomycetota</taxon>
        <taxon>Actinomycetes</taxon>
        <taxon>Micrococcales</taxon>
        <taxon>Micrococcaceae</taxon>
        <taxon>Kocuria</taxon>
    </lineage>
</organism>
<sequence>VRGRHDAVADAAGRLLRVLLPRGRGGGHRVQWLAAGTYDRAVGLSLFTLQVTHKIDADIDVERDYVVDTVLHAVPEAEVAVIEDFSTGYHSRNGGGDAVRTDGDLPVPLLEDVPAAATPAATSQAGRATSHATSAEDVLQDVARRPFSIVAAWALTLVSALTFALGLLLRPDELTSDLELETASPLENVVTWSIMVGFIVLLLGAILFLGWRTFQGSQRSRLTMIVLVTLSQAIQIAGFFQGARPTAGALLSASIDLLTVYALTSLSARAWTRGGATSAREESAR</sequence>
<evidence type="ECO:0000313" key="4">
    <source>
        <dbReference type="Proteomes" id="UP000249516"/>
    </source>
</evidence>
<name>A0A495A356_9MICC</name>
<keyword evidence="1" id="KW-0812">Transmembrane</keyword>
<keyword evidence="1" id="KW-0472">Membrane</keyword>
<evidence type="ECO:0000259" key="2">
    <source>
        <dbReference type="Pfam" id="PF14067"/>
    </source>
</evidence>
<dbReference type="InterPro" id="IPR025902">
    <property type="entry name" value="LssY-like-C_dom"/>
</dbReference>
<dbReference type="Proteomes" id="UP000249516">
    <property type="component" value="Unassembled WGS sequence"/>
</dbReference>
<evidence type="ECO:0000256" key="1">
    <source>
        <dbReference type="SAM" id="Phobius"/>
    </source>
</evidence>
<evidence type="ECO:0000313" key="3">
    <source>
        <dbReference type="EMBL" id="RKQ33784.1"/>
    </source>
</evidence>
<feature type="non-terminal residue" evidence="3">
    <location>
        <position position="1"/>
    </location>
</feature>
<feature type="domain" description="LssY-like C-terminal" evidence="2">
    <location>
        <begin position="25"/>
        <end position="105"/>
    </location>
</feature>
<accession>A0A495A356</accession>
<protein>
    <recommendedName>
        <fullName evidence="2">LssY-like C-terminal domain-containing protein</fullName>
    </recommendedName>
</protein>
<keyword evidence="4" id="KW-1185">Reference proteome</keyword>